<keyword evidence="8" id="KW-1185">Reference proteome</keyword>
<dbReference type="GO" id="GO:0015087">
    <property type="term" value="F:cobalt ion transmembrane transporter activity"/>
    <property type="evidence" value="ECO:0007669"/>
    <property type="project" value="TreeGrafter"/>
</dbReference>
<evidence type="ECO:0000256" key="2">
    <source>
        <dbReference type="ARBA" id="ARBA00022692"/>
    </source>
</evidence>
<sequence length="84" mass="9593">MSDMCTHIMETHECELDRQKDARKEINADQLNRILFVLTTGTFIFAPMQFLAGVFGMNFVDEETGKAGIPELLWKHGYSFVCCT</sequence>
<keyword evidence="2 5" id="KW-0812">Transmembrane</keyword>
<dbReference type="Proteomes" id="UP000654075">
    <property type="component" value="Unassembled WGS sequence"/>
</dbReference>
<evidence type="ECO:0000256" key="3">
    <source>
        <dbReference type="ARBA" id="ARBA00022989"/>
    </source>
</evidence>
<dbReference type="InterPro" id="IPR002523">
    <property type="entry name" value="MgTranspt_CorA/ZnTranspt_ZntB"/>
</dbReference>
<organism evidence="6 8">
    <name type="scientific">Polarella glacialis</name>
    <name type="common">Dinoflagellate</name>
    <dbReference type="NCBI Taxonomy" id="89957"/>
    <lineage>
        <taxon>Eukaryota</taxon>
        <taxon>Sar</taxon>
        <taxon>Alveolata</taxon>
        <taxon>Dinophyceae</taxon>
        <taxon>Suessiales</taxon>
        <taxon>Suessiaceae</taxon>
        <taxon>Polarella</taxon>
    </lineage>
</organism>
<evidence type="ECO:0000256" key="5">
    <source>
        <dbReference type="SAM" id="Phobius"/>
    </source>
</evidence>
<evidence type="ECO:0000313" key="7">
    <source>
        <dbReference type="EMBL" id="CAE8698347.1"/>
    </source>
</evidence>
<dbReference type="InterPro" id="IPR045863">
    <property type="entry name" value="CorA_TM1_TM2"/>
</dbReference>
<reference evidence="6" key="1">
    <citation type="submission" date="2021-02" db="EMBL/GenBank/DDBJ databases">
        <authorList>
            <person name="Dougan E. K."/>
            <person name="Rhodes N."/>
            <person name="Thang M."/>
            <person name="Chan C."/>
        </authorList>
    </citation>
    <scope>NUCLEOTIDE SEQUENCE</scope>
</reference>
<dbReference type="Gene3D" id="1.20.58.340">
    <property type="entry name" value="Magnesium transport protein CorA, transmembrane region"/>
    <property type="match status" value="1"/>
</dbReference>
<dbReference type="Pfam" id="PF01544">
    <property type="entry name" value="CorA"/>
    <property type="match status" value="1"/>
</dbReference>
<name>A0A813GZ61_POLGL</name>
<dbReference type="EMBL" id="CAJNNW010028935">
    <property type="protein sequence ID" value="CAE8698347.1"/>
    <property type="molecule type" value="Genomic_DNA"/>
</dbReference>
<dbReference type="GO" id="GO:0015095">
    <property type="term" value="F:magnesium ion transmembrane transporter activity"/>
    <property type="evidence" value="ECO:0007669"/>
    <property type="project" value="TreeGrafter"/>
</dbReference>
<accession>A0A813GZ61</accession>
<dbReference type="AlphaFoldDB" id="A0A813GZ61"/>
<dbReference type="PANTHER" id="PTHR46494">
    <property type="entry name" value="CORA FAMILY METAL ION TRANSPORTER (EUROFUNG)"/>
    <property type="match status" value="1"/>
</dbReference>
<gene>
    <name evidence="6" type="ORF">PGLA1383_LOCUS46889</name>
    <name evidence="7" type="ORF">PGLA2088_LOCUS30691</name>
</gene>
<keyword evidence="4 5" id="KW-0472">Membrane</keyword>
<dbReference type="PANTHER" id="PTHR46494:SF1">
    <property type="entry name" value="CORA FAMILY METAL ION TRANSPORTER (EUROFUNG)"/>
    <property type="match status" value="1"/>
</dbReference>
<protein>
    <submittedName>
        <fullName evidence="6">Uncharacterized protein</fullName>
    </submittedName>
</protein>
<dbReference type="OrthoDB" id="165352at2759"/>
<comment type="subcellular location">
    <subcellularLocation>
        <location evidence="1">Cell membrane</location>
        <topology evidence="1">Multi-pass membrane protein</topology>
    </subcellularLocation>
</comment>
<evidence type="ECO:0000256" key="1">
    <source>
        <dbReference type="ARBA" id="ARBA00004651"/>
    </source>
</evidence>
<comment type="caution">
    <text evidence="6">The sequence shown here is derived from an EMBL/GenBank/DDBJ whole genome shotgun (WGS) entry which is preliminary data.</text>
</comment>
<dbReference type="SUPFAM" id="SSF144083">
    <property type="entry name" value="Magnesium transport protein CorA, transmembrane region"/>
    <property type="match status" value="1"/>
</dbReference>
<dbReference type="EMBL" id="CAJNNV010029921">
    <property type="protein sequence ID" value="CAE8630630.1"/>
    <property type="molecule type" value="Genomic_DNA"/>
</dbReference>
<evidence type="ECO:0000313" key="8">
    <source>
        <dbReference type="Proteomes" id="UP000654075"/>
    </source>
</evidence>
<evidence type="ECO:0000256" key="4">
    <source>
        <dbReference type="ARBA" id="ARBA00023136"/>
    </source>
</evidence>
<dbReference type="Proteomes" id="UP000626109">
    <property type="component" value="Unassembled WGS sequence"/>
</dbReference>
<dbReference type="GO" id="GO:0050897">
    <property type="term" value="F:cobalt ion binding"/>
    <property type="evidence" value="ECO:0007669"/>
    <property type="project" value="TreeGrafter"/>
</dbReference>
<proteinExistence type="predicted"/>
<feature type="transmembrane region" description="Helical" evidence="5">
    <location>
        <begin position="34"/>
        <end position="55"/>
    </location>
</feature>
<evidence type="ECO:0000313" key="6">
    <source>
        <dbReference type="EMBL" id="CAE8630630.1"/>
    </source>
</evidence>
<dbReference type="GO" id="GO:0005886">
    <property type="term" value="C:plasma membrane"/>
    <property type="evidence" value="ECO:0007669"/>
    <property type="project" value="UniProtKB-SubCell"/>
</dbReference>
<dbReference type="GO" id="GO:0000287">
    <property type="term" value="F:magnesium ion binding"/>
    <property type="evidence" value="ECO:0007669"/>
    <property type="project" value="TreeGrafter"/>
</dbReference>
<keyword evidence="3 5" id="KW-1133">Transmembrane helix</keyword>